<dbReference type="Proteomes" id="UP000237000">
    <property type="component" value="Unassembled WGS sequence"/>
</dbReference>
<keyword evidence="3" id="KW-1185">Reference proteome</keyword>
<evidence type="ECO:0000259" key="1">
    <source>
        <dbReference type="Pfam" id="PF13966"/>
    </source>
</evidence>
<dbReference type="InterPro" id="IPR026960">
    <property type="entry name" value="RVT-Znf"/>
</dbReference>
<evidence type="ECO:0000313" key="2">
    <source>
        <dbReference type="EMBL" id="PON85964.1"/>
    </source>
</evidence>
<accession>A0A2P5EKB6</accession>
<comment type="caution">
    <text evidence="2">The sequence shown here is derived from an EMBL/GenBank/DDBJ whole genome shotgun (WGS) entry which is preliminary data.</text>
</comment>
<dbReference type="AlphaFoldDB" id="A0A2P5EKB6"/>
<dbReference type="InParanoid" id="A0A2P5EKB6"/>
<protein>
    <recommendedName>
        <fullName evidence="1">Reverse transcriptase zinc-binding domain-containing protein</fullName>
    </recommendedName>
</protein>
<name>A0A2P5EKB6_TREOI</name>
<feature type="domain" description="Reverse transcriptase zinc-binding" evidence="1">
    <location>
        <begin position="47"/>
        <end position="102"/>
    </location>
</feature>
<dbReference type="Pfam" id="PF13966">
    <property type="entry name" value="zf-RVT"/>
    <property type="match status" value="1"/>
</dbReference>
<organism evidence="2 3">
    <name type="scientific">Trema orientale</name>
    <name type="common">Charcoal tree</name>
    <name type="synonym">Celtis orientalis</name>
    <dbReference type="NCBI Taxonomy" id="63057"/>
    <lineage>
        <taxon>Eukaryota</taxon>
        <taxon>Viridiplantae</taxon>
        <taxon>Streptophyta</taxon>
        <taxon>Embryophyta</taxon>
        <taxon>Tracheophyta</taxon>
        <taxon>Spermatophyta</taxon>
        <taxon>Magnoliopsida</taxon>
        <taxon>eudicotyledons</taxon>
        <taxon>Gunneridae</taxon>
        <taxon>Pentapetalae</taxon>
        <taxon>rosids</taxon>
        <taxon>fabids</taxon>
        <taxon>Rosales</taxon>
        <taxon>Cannabaceae</taxon>
        <taxon>Trema</taxon>
    </lineage>
</organism>
<reference evidence="3" key="1">
    <citation type="submission" date="2016-06" db="EMBL/GenBank/DDBJ databases">
        <title>Parallel loss of symbiosis genes in relatives of nitrogen-fixing non-legume Parasponia.</title>
        <authorList>
            <person name="Van Velzen R."/>
            <person name="Holmer R."/>
            <person name="Bu F."/>
            <person name="Rutten L."/>
            <person name="Van Zeijl A."/>
            <person name="Liu W."/>
            <person name="Santuari L."/>
            <person name="Cao Q."/>
            <person name="Sharma T."/>
            <person name="Shen D."/>
            <person name="Roswanjaya Y."/>
            <person name="Wardhani T."/>
            <person name="Kalhor M.S."/>
            <person name="Jansen J."/>
            <person name="Van den Hoogen J."/>
            <person name="Gungor B."/>
            <person name="Hartog M."/>
            <person name="Hontelez J."/>
            <person name="Verver J."/>
            <person name="Yang W.-C."/>
            <person name="Schijlen E."/>
            <person name="Repin R."/>
            <person name="Schilthuizen M."/>
            <person name="Schranz E."/>
            <person name="Heidstra R."/>
            <person name="Miyata K."/>
            <person name="Fedorova E."/>
            <person name="Kohlen W."/>
            <person name="Bisseling T."/>
            <person name="Smit S."/>
            <person name="Geurts R."/>
        </authorList>
    </citation>
    <scope>NUCLEOTIDE SEQUENCE [LARGE SCALE GENOMIC DNA]</scope>
    <source>
        <strain evidence="3">cv. RG33-2</strain>
    </source>
</reference>
<feature type="non-terminal residue" evidence="2">
    <location>
        <position position="1"/>
    </location>
</feature>
<sequence length="110" mass="12778">LEFSLIRNLNEREFTSYMALSYSLEEVTITEEVEDKIIWIPDRSIGFSCKSAFHLLRNEEGLQDLSFYNFIGKGPAPSKVKFLAWTLGVGKNNTQETLQRRRQYQILSPN</sequence>
<evidence type="ECO:0000313" key="3">
    <source>
        <dbReference type="Proteomes" id="UP000237000"/>
    </source>
</evidence>
<dbReference type="EMBL" id="JXTC01000139">
    <property type="protein sequence ID" value="PON85964.1"/>
    <property type="molecule type" value="Genomic_DNA"/>
</dbReference>
<gene>
    <name evidence="2" type="ORF">TorRG33x02_182620</name>
</gene>
<proteinExistence type="predicted"/>
<dbReference type="OrthoDB" id="696485at2759"/>